<protein>
    <submittedName>
        <fullName evidence="2">Uncharacterized protein</fullName>
    </submittedName>
</protein>
<dbReference type="Proteomes" id="UP000824247">
    <property type="component" value="Unassembled WGS sequence"/>
</dbReference>
<reference evidence="2" key="1">
    <citation type="journal article" date="2021" name="PeerJ">
        <title>Extensive microbial diversity within the chicken gut microbiome revealed by metagenomics and culture.</title>
        <authorList>
            <person name="Gilroy R."/>
            <person name="Ravi A."/>
            <person name="Getino M."/>
            <person name="Pursley I."/>
            <person name="Horton D.L."/>
            <person name="Alikhan N.F."/>
            <person name="Baker D."/>
            <person name="Gharbi K."/>
            <person name="Hall N."/>
            <person name="Watson M."/>
            <person name="Adriaenssens E.M."/>
            <person name="Foster-Nyarko E."/>
            <person name="Jarju S."/>
            <person name="Secka A."/>
            <person name="Antonio M."/>
            <person name="Oren A."/>
            <person name="Chaudhuri R.R."/>
            <person name="La Ragione R."/>
            <person name="Hildebrand F."/>
            <person name="Pallen M.J."/>
        </authorList>
    </citation>
    <scope>NUCLEOTIDE SEQUENCE</scope>
    <source>
        <strain evidence="2">A5-1222</strain>
    </source>
</reference>
<feature type="transmembrane region" description="Helical" evidence="1">
    <location>
        <begin position="103"/>
        <end position="120"/>
    </location>
</feature>
<comment type="caution">
    <text evidence="2">The sequence shown here is derived from an EMBL/GenBank/DDBJ whole genome shotgun (WGS) entry which is preliminary data.</text>
</comment>
<dbReference type="AlphaFoldDB" id="A0A9E2NVV3"/>
<accession>A0A9E2NVV3</accession>
<keyword evidence="1" id="KW-1133">Transmembrane helix</keyword>
<evidence type="ECO:0000256" key="1">
    <source>
        <dbReference type="SAM" id="Phobius"/>
    </source>
</evidence>
<keyword evidence="1" id="KW-0472">Membrane</keyword>
<feature type="transmembrane region" description="Helical" evidence="1">
    <location>
        <begin position="156"/>
        <end position="181"/>
    </location>
</feature>
<evidence type="ECO:0000313" key="3">
    <source>
        <dbReference type="Proteomes" id="UP000824247"/>
    </source>
</evidence>
<organism evidence="2 3">
    <name type="scientific">Candidatus Ureaplasma intestinipullorum</name>
    <dbReference type="NCBI Taxonomy" id="2838770"/>
    <lineage>
        <taxon>Bacteria</taxon>
        <taxon>Bacillati</taxon>
        <taxon>Mycoplasmatota</taxon>
        <taxon>Mycoplasmoidales</taxon>
        <taxon>Mycoplasmoidaceae</taxon>
        <taxon>Ureaplasma</taxon>
    </lineage>
</organism>
<name>A0A9E2NVV3_9BACT</name>
<keyword evidence="1" id="KW-0812">Transmembrane</keyword>
<proteinExistence type="predicted"/>
<feature type="transmembrane region" description="Helical" evidence="1">
    <location>
        <begin position="12"/>
        <end position="39"/>
    </location>
</feature>
<feature type="transmembrane region" description="Helical" evidence="1">
    <location>
        <begin position="62"/>
        <end position="83"/>
    </location>
</feature>
<dbReference type="EMBL" id="JAHLFM010000012">
    <property type="protein sequence ID" value="MBU3830676.1"/>
    <property type="molecule type" value="Genomic_DNA"/>
</dbReference>
<sequence>MSKATGKQRVAALFIRLLLIFLFIINFAAFVGIFIITLFPDMNVMEFTSNFQYFAMWKNGTISNWGIVVLSLIGFSIVLDIIVISPIKKASFTIGKNNKVLKYFLPMMISATLLMIISLINKPGLIQIGTSESLLYKNWISFNKAKIFTINDPVTIAWYVIFGIFAMAAIGYVTNFIFFMFRILFSKTRSKVNI</sequence>
<evidence type="ECO:0000313" key="2">
    <source>
        <dbReference type="EMBL" id="MBU3830676.1"/>
    </source>
</evidence>
<gene>
    <name evidence="2" type="ORF">H9897_00735</name>
</gene>
<reference evidence="2" key="2">
    <citation type="submission" date="2021-04" db="EMBL/GenBank/DDBJ databases">
        <authorList>
            <person name="Gilroy R."/>
        </authorList>
    </citation>
    <scope>NUCLEOTIDE SEQUENCE</scope>
    <source>
        <strain evidence="2">A5-1222</strain>
    </source>
</reference>